<accession>A0ABS2BZC6</accession>
<gene>
    <name evidence="2" type="ORF">H8F21_15450</name>
</gene>
<keyword evidence="1" id="KW-0732">Signal</keyword>
<protein>
    <submittedName>
        <fullName evidence="2">Uncharacterized protein</fullName>
    </submittedName>
</protein>
<organism evidence="2 3">
    <name type="scientific">Pseudomonas arcuscaelestis</name>
    <dbReference type="NCBI Taxonomy" id="2710591"/>
    <lineage>
        <taxon>Bacteria</taxon>
        <taxon>Pseudomonadati</taxon>
        <taxon>Pseudomonadota</taxon>
        <taxon>Gammaproteobacteria</taxon>
        <taxon>Pseudomonadales</taxon>
        <taxon>Pseudomonadaceae</taxon>
        <taxon>Pseudomonas</taxon>
    </lineage>
</organism>
<dbReference type="EMBL" id="JACOPV010000009">
    <property type="protein sequence ID" value="MBM5458962.1"/>
    <property type="molecule type" value="Genomic_DNA"/>
</dbReference>
<feature type="chain" id="PRO_5045520023" evidence="1">
    <location>
        <begin position="22"/>
        <end position="153"/>
    </location>
</feature>
<keyword evidence="3" id="KW-1185">Reference proteome</keyword>
<proteinExistence type="predicted"/>
<sequence length="153" mass="17224">MVRRFSSIALAVVVLSGCATSMDDLQDQSQLSGASQAVQMGQYSQAEQRLSPFVYRNSKGNLKVKYFGVSGENRKHAIDIVVSLLWETGRDDTLKQFACDYLEGAEYETTVCRIAERQAQYEEAYHCWNDMGEVDRAERVIRTESALRILGTP</sequence>
<reference evidence="2 3" key="1">
    <citation type="submission" date="2020-08" db="EMBL/GenBank/DDBJ databases">
        <title>Description of novel Pseudomonas species.</title>
        <authorList>
            <person name="Duman M."/>
            <person name="Mulet M."/>
            <person name="Altun S."/>
            <person name="Saticioglu I.B."/>
            <person name="Lalucat J."/>
            <person name="Garcia-Valdes E."/>
        </authorList>
    </citation>
    <scope>NUCLEOTIDE SEQUENCE [LARGE SCALE GENOMIC DNA]</scope>
    <source>
        <strain evidence="2 3">P66</strain>
    </source>
</reference>
<evidence type="ECO:0000256" key="1">
    <source>
        <dbReference type="SAM" id="SignalP"/>
    </source>
</evidence>
<comment type="caution">
    <text evidence="2">The sequence shown here is derived from an EMBL/GenBank/DDBJ whole genome shotgun (WGS) entry which is preliminary data.</text>
</comment>
<dbReference type="PROSITE" id="PS51257">
    <property type="entry name" value="PROKAR_LIPOPROTEIN"/>
    <property type="match status" value="1"/>
</dbReference>
<name>A0ABS2BZC6_9PSED</name>
<dbReference type="Proteomes" id="UP000745663">
    <property type="component" value="Unassembled WGS sequence"/>
</dbReference>
<feature type="signal peptide" evidence="1">
    <location>
        <begin position="1"/>
        <end position="21"/>
    </location>
</feature>
<evidence type="ECO:0000313" key="2">
    <source>
        <dbReference type="EMBL" id="MBM5458962.1"/>
    </source>
</evidence>
<evidence type="ECO:0000313" key="3">
    <source>
        <dbReference type="Proteomes" id="UP000745663"/>
    </source>
</evidence>